<dbReference type="InterPro" id="IPR036915">
    <property type="entry name" value="Cyclin-like_sf"/>
</dbReference>
<keyword evidence="4" id="KW-0804">Transcription</keyword>
<reference evidence="8 10" key="1">
    <citation type="submission" date="2015-02" db="EMBL/GenBank/DDBJ databases">
        <authorList>
            <person name="Chooi Y.-H."/>
        </authorList>
    </citation>
    <scope>NUCLEOTIDE SEQUENCE [LARGE SCALE GENOMIC DNA]</scope>
    <source>
        <strain evidence="8">E3</strain>
    </source>
</reference>
<dbReference type="Pfam" id="PF00382">
    <property type="entry name" value="TFIIB"/>
    <property type="match status" value="2"/>
</dbReference>
<organism evidence="8 10">
    <name type="scientific">Plasmodiophora brassicae</name>
    <name type="common">Clubroot disease agent</name>
    <dbReference type="NCBI Taxonomy" id="37360"/>
    <lineage>
        <taxon>Eukaryota</taxon>
        <taxon>Sar</taxon>
        <taxon>Rhizaria</taxon>
        <taxon>Endomyxa</taxon>
        <taxon>Phytomyxea</taxon>
        <taxon>Plasmodiophorida</taxon>
        <taxon>Plasmodiophoridae</taxon>
        <taxon>Plasmodiophora</taxon>
    </lineage>
</organism>
<dbReference type="GO" id="GO:0005634">
    <property type="term" value="C:nucleus"/>
    <property type="evidence" value="ECO:0007669"/>
    <property type="project" value="TreeGrafter"/>
</dbReference>
<keyword evidence="3" id="KW-0805">Transcription regulation</keyword>
<evidence type="ECO:0000313" key="8">
    <source>
        <dbReference type="EMBL" id="CEO95556.1"/>
    </source>
</evidence>
<keyword evidence="6" id="KW-0863">Zinc-finger</keyword>
<sequence>MATSVSISDPYRVALVPECPECGPSPRGDRVILDSSGGKFVCTDCGIVVGDRLITDESEWRTFSSDHGAGGDDRNRVGGPDNPLFEDRELTTGIAADPSNMNSVLGKWQSLASGRGSEKTIIEGFSEIGEFGHRMDLSDSVQYRAKEIFKQMHETKKLRGRPRNLIVTACLFIACQGQNVDRSRKEFCRITDVDLRDLGRVIQKIQKHMKSVAPSSSSSAYGPVATARPQKPSAATAYLNRFCALLNLKQSFISAVSTVVRRVEAMGIMAGRNPATLACACIYLVSVLKPETRRNISDIADVAAIAASTIRLGYRSLHPYRHSLIPKAYADESDIESMPAS</sequence>
<dbReference type="Pfam" id="PF08271">
    <property type="entry name" value="Zn_Ribbon_TF"/>
    <property type="match status" value="1"/>
</dbReference>
<proteinExistence type="inferred from homology"/>
<protein>
    <recommendedName>
        <fullName evidence="5">General transcription factor TFIIB</fullName>
    </recommendedName>
</protein>
<dbReference type="Proteomes" id="UP000039324">
    <property type="component" value="Unassembled WGS sequence"/>
</dbReference>
<keyword evidence="6" id="KW-0862">Zinc</keyword>
<dbReference type="InterPro" id="IPR013137">
    <property type="entry name" value="Znf_TFIIB"/>
</dbReference>
<evidence type="ECO:0000256" key="4">
    <source>
        <dbReference type="ARBA" id="ARBA00023163"/>
    </source>
</evidence>
<dbReference type="Gene3D" id="1.10.472.170">
    <property type="match status" value="1"/>
</dbReference>
<dbReference type="PANTHER" id="PTHR11618">
    <property type="entry name" value="TRANSCRIPTION INITIATION FACTOR IIB-RELATED"/>
    <property type="match status" value="1"/>
</dbReference>
<dbReference type="GO" id="GO:0008270">
    <property type="term" value="F:zinc ion binding"/>
    <property type="evidence" value="ECO:0007669"/>
    <property type="project" value="UniProtKB-KW"/>
</dbReference>
<dbReference type="EMBL" id="OVEO01000014">
    <property type="protein sequence ID" value="SPR00429.1"/>
    <property type="molecule type" value="Genomic_DNA"/>
</dbReference>
<dbReference type="STRING" id="37360.A0A0G4IK27"/>
<dbReference type="CDD" id="cd20551">
    <property type="entry name" value="CYCLIN_TFIIB_rpt1"/>
    <property type="match status" value="1"/>
</dbReference>
<keyword evidence="6" id="KW-0479">Metal-binding</keyword>
<dbReference type="GO" id="GO:0017025">
    <property type="term" value="F:TBP-class protein binding"/>
    <property type="evidence" value="ECO:0007669"/>
    <property type="project" value="InterPro"/>
</dbReference>
<keyword evidence="9" id="KW-0496">Mitochondrion</keyword>
<dbReference type="PROSITE" id="PS51134">
    <property type="entry name" value="ZF_TFIIB"/>
    <property type="match status" value="1"/>
</dbReference>
<gene>
    <name evidence="8" type="ORF">PBRA_004283</name>
    <name evidence="9" type="ORF">PLBR_LOCUS7644</name>
</gene>
<dbReference type="InterPro" id="IPR000812">
    <property type="entry name" value="TFIIB"/>
</dbReference>
<evidence type="ECO:0000256" key="2">
    <source>
        <dbReference type="ARBA" id="ARBA00022737"/>
    </source>
</evidence>
<accession>A0A0G4IK27</accession>
<evidence type="ECO:0000256" key="5">
    <source>
        <dbReference type="ARBA" id="ARBA00031706"/>
    </source>
</evidence>
<dbReference type="SUPFAM" id="SSF57783">
    <property type="entry name" value="Zinc beta-ribbon"/>
    <property type="match status" value="1"/>
</dbReference>
<feature type="domain" description="TFIIB-type" evidence="7">
    <location>
        <begin position="13"/>
        <end position="50"/>
    </location>
</feature>
<dbReference type="GO" id="GO:0070897">
    <property type="term" value="P:transcription preinitiation complex assembly"/>
    <property type="evidence" value="ECO:0007669"/>
    <property type="project" value="InterPro"/>
</dbReference>
<evidence type="ECO:0000313" key="10">
    <source>
        <dbReference type="Proteomes" id="UP000039324"/>
    </source>
</evidence>
<dbReference type="PANTHER" id="PTHR11618:SF13">
    <property type="entry name" value="TRANSCRIPTION INITIATION FACTOR IIB"/>
    <property type="match status" value="1"/>
</dbReference>
<dbReference type="EMBL" id="CDSF01000024">
    <property type="protein sequence ID" value="CEO95556.1"/>
    <property type="molecule type" value="Genomic_DNA"/>
</dbReference>
<evidence type="ECO:0000256" key="1">
    <source>
        <dbReference type="ARBA" id="ARBA00010857"/>
    </source>
</evidence>
<keyword evidence="2" id="KW-0677">Repeat</keyword>
<evidence type="ECO:0000259" key="7">
    <source>
        <dbReference type="PROSITE" id="PS51134"/>
    </source>
</evidence>
<evidence type="ECO:0000256" key="3">
    <source>
        <dbReference type="ARBA" id="ARBA00023015"/>
    </source>
</evidence>
<dbReference type="GO" id="GO:0097550">
    <property type="term" value="C:transcription preinitiation complex"/>
    <property type="evidence" value="ECO:0007669"/>
    <property type="project" value="TreeGrafter"/>
</dbReference>
<reference evidence="9 11" key="2">
    <citation type="submission" date="2018-03" db="EMBL/GenBank/DDBJ databases">
        <authorList>
            <person name="Fogelqvist J."/>
        </authorList>
    </citation>
    <scope>NUCLEOTIDE SEQUENCE [LARGE SCALE GENOMIC DNA]</scope>
</reference>
<comment type="similarity">
    <text evidence="1">Belongs to the TFIIB family.</text>
</comment>
<dbReference type="PRINTS" id="PR00685">
    <property type="entry name" value="TIFACTORIIB"/>
</dbReference>
<evidence type="ECO:0000256" key="6">
    <source>
        <dbReference type="PROSITE-ProRule" id="PRU00469"/>
    </source>
</evidence>
<dbReference type="OMA" id="DHDQRMK"/>
<dbReference type="InterPro" id="IPR013150">
    <property type="entry name" value="TFIIB_cyclin"/>
</dbReference>
<dbReference type="Gene3D" id="1.10.472.10">
    <property type="entry name" value="Cyclin-like"/>
    <property type="match status" value="1"/>
</dbReference>
<name>A0A0G4IK27_PLABS</name>
<dbReference type="Proteomes" id="UP000290189">
    <property type="component" value="Unassembled WGS sequence"/>
</dbReference>
<geneLocation type="mitochondrion" evidence="9"/>
<dbReference type="AlphaFoldDB" id="A0A0G4IK27"/>
<dbReference type="SUPFAM" id="SSF47954">
    <property type="entry name" value="Cyclin-like"/>
    <property type="match status" value="2"/>
</dbReference>
<evidence type="ECO:0000313" key="9">
    <source>
        <dbReference type="EMBL" id="SPR00429.1"/>
    </source>
</evidence>
<keyword evidence="10" id="KW-1185">Reference proteome</keyword>
<dbReference type="SMART" id="SM00385">
    <property type="entry name" value="CYCLIN"/>
    <property type="match status" value="2"/>
</dbReference>
<evidence type="ECO:0000313" key="11">
    <source>
        <dbReference type="Proteomes" id="UP000290189"/>
    </source>
</evidence>
<dbReference type="OrthoDB" id="25790at2759"/>
<dbReference type="InterPro" id="IPR013763">
    <property type="entry name" value="Cyclin-like_dom"/>
</dbReference>